<reference evidence="9 10" key="2">
    <citation type="journal article" date="2012" name="J. Bacteriol.">
        <title>Complete genome sequences of Desulfosporosinus orientis DSM765T, Desulfosporosinus youngiae DSM17734T, Desulfosporosinus meridiei DSM13257T, and Desulfosporosinus acidiphilus DSM22704T.</title>
        <authorList>
            <person name="Pester M."/>
            <person name="Brambilla E."/>
            <person name="Alazard D."/>
            <person name="Rattei T."/>
            <person name="Weinmaier T."/>
            <person name="Han J."/>
            <person name="Lucas S."/>
            <person name="Lapidus A."/>
            <person name="Cheng J.F."/>
            <person name="Goodwin L."/>
            <person name="Pitluck S."/>
            <person name="Peters L."/>
            <person name="Ovchinnikova G."/>
            <person name="Teshima H."/>
            <person name="Detter J.C."/>
            <person name="Han C.S."/>
            <person name="Tapia R."/>
            <person name="Land M.L."/>
            <person name="Hauser L."/>
            <person name="Kyrpides N.C."/>
            <person name="Ivanova N.N."/>
            <person name="Pagani I."/>
            <person name="Huntmann M."/>
            <person name="Wei C.L."/>
            <person name="Davenport K.W."/>
            <person name="Daligault H."/>
            <person name="Chain P.S."/>
            <person name="Chen A."/>
            <person name="Mavromatis K."/>
            <person name="Markowitz V."/>
            <person name="Szeto E."/>
            <person name="Mikhailova N."/>
            <person name="Pati A."/>
            <person name="Wagner M."/>
            <person name="Woyke T."/>
            <person name="Ollivier B."/>
            <person name="Klenk H.P."/>
            <person name="Spring S."/>
            <person name="Loy A."/>
        </authorList>
    </citation>
    <scope>NUCLEOTIDE SEQUENCE [LARGE SCALE GENOMIC DNA]</scope>
    <source>
        <strain evidence="10">ATCC 19365 / DSM 765 / NCIMB 8382 / VKM B-1628</strain>
    </source>
</reference>
<dbReference type="PROSITE" id="PS50928">
    <property type="entry name" value="ABC_TM1"/>
    <property type="match status" value="1"/>
</dbReference>
<evidence type="ECO:0000256" key="7">
    <source>
        <dbReference type="RuleBase" id="RU363032"/>
    </source>
</evidence>
<feature type="transmembrane region" description="Helical" evidence="7">
    <location>
        <begin position="282"/>
        <end position="303"/>
    </location>
</feature>
<dbReference type="GO" id="GO:0055085">
    <property type="term" value="P:transmembrane transport"/>
    <property type="evidence" value="ECO:0007669"/>
    <property type="project" value="InterPro"/>
</dbReference>
<evidence type="ECO:0000259" key="8">
    <source>
        <dbReference type="PROSITE" id="PS50928"/>
    </source>
</evidence>
<dbReference type="InterPro" id="IPR045621">
    <property type="entry name" value="BPD_transp_1_N"/>
</dbReference>
<dbReference type="PANTHER" id="PTHR43163">
    <property type="entry name" value="DIPEPTIDE TRANSPORT SYSTEM PERMEASE PROTEIN DPPB-RELATED"/>
    <property type="match status" value="1"/>
</dbReference>
<accession>G7WDW5</accession>
<feature type="transmembrane region" description="Helical" evidence="7">
    <location>
        <begin position="12"/>
        <end position="30"/>
    </location>
</feature>
<dbReference type="eggNOG" id="COG0601">
    <property type="taxonomic scope" value="Bacteria"/>
</dbReference>
<dbReference type="Pfam" id="PF00528">
    <property type="entry name" value="BPD_transp_1"/>
    <property type="match status" value="1"/>
</dbReference>
<dbReference type="PATRIC" id="fig|768706.3.peg.3401"/>
<evidence type="ECO:0000256" key="3">
    <source>
        <dbReference type="ARBA" id="ARBA00022475"/>
    </source>
</evidence>
<dbReference type="GO" id="GO:0005886">
    <property type="term" value="C:plasma membrane"/>
    <property type="evidence" value="ECO:0007669"/>
    <property type="project" value="UniProtKB-SubCell"/>
</dbReference>
<protein>
    <submittedName>
        <fullName evidence="9">ABC-type dipeptide/oligopeptide/nickel transport system, permease component</fullName>
    </submittedName>
</protein>
<comment type="similarity">
    <text evidence="7">Belongs to the binding-protein-dependent transport system permease family.</text>
</comment>
<feature type="domain" description="ABC transmembrane type-1" evidence="8">
    <location>
        <begin position="95"/>
        <end position="300"/>
    </location>
</feature>
<dbReference type="Proteomes" id="UP000006346">
    <property type="component" value="Chromosome"/>
</dbReference>
<dbReference type="EMBL" id="CP003108">
    <property type="protein sequence ID" value="AET68872.1"/>
    <property type="molecule type" value="Genomic_DNA"/>
</dbReference>
<dbReference type="AlphaFoldDB" id="G7WDW5"/>
<dbReference type="KEGG" id="dor:Desor_3375"/>
<evidence type="ECO:0000256" key="1">
    <source>
        <dbReference type="ARBA" id="ARBA00004651"/>
    </source>
</evidence>
<proteinExistence type="inferred from homology"/>
<feature type="transmembrane region" description="Helical" evidence="7">
    <location>
        <begin position="134"/>
        <end position="162"/>
    </location>
</feature>
<evidence type="ECO:0000313" key="10">
    <source>
        <dbReference type="Proteomes" id="UP000006346"/>
    </source>
</evidence>
<evidence type="ECO:0000256" key="4">
    <source>
        <dbReference type="ARBA" id="ARBA00022692"/>
    </source>
</evidence>
<dbReference type="Gene3D" id="1.10.3720.10">
    <property type="entry name" value="MetI-like"/>
    <property type="match status" value="1"/>
</dbReference>
<feature type="transmembrane region" description="Helical" evidence="7">
    <location>
        <begin position="95"/>
        <end position="122"/>
    </location>
</feature>
<comment type="subcellular location">
    <subcellularLocation>
        <location evidence="1 7">Cell membrane</location>
        <topology evidence="1 7">Multi-pass membrane protein</topology>
    </subcellularLocation>
</comment>
<keyword evidence="5 7" id="KW-1133">Transmembrane helix</keyword>
<reference evidence="10" key="1">
    <citation type="submission" date="2011-11" db="EMBL/GenBank/DDBJ databases">
        <title>Complete sequence of Desulfosporosinus orientis DSM 765.</title>
        <authorList>
            <person name="Lucas S."/>
            <person name="Han J."/>
            <person name="Lapidus A."/>
            <person name="Cheng J.-F."/>
            <person name="Goodwin L."/>
            <person name="Pitluck S."/>
            <person name="Peters L."/>
            <person name="Ovchinnikova G."/>
            <person name="Teshima H."/>
            <person name="Detter J.C."/>
            <person name="Han C."/>
            <person name="Tapia R."/>
            <person name="Land M."/>
            <person name="Hauser L."/>
            <person name="Kyrpides N."/>
            <person name="Ivanova N."/>
            <person name="Pagani I."/>
            <person name="Pester M."/>
            <person name="Spring S."/>
            <person name="Ollivier B."/>
            <person name="Rattei T."/>
            <person name="Klenk H.-P."/>
            <person name="Wagner M."/>
            <person name="Loy A."/>
            <person name="Woyke T."/>
        </authorList>
    </citation>
    <scope>NUCLEOTIDE SEQUENCE [LARGE SCALE GENOMIC DNA]</scope>
    <source>
        <strain evidence="10">ATCC 19365 / DSM 765 / NCIMB 8382 / VKM B-1628</strain>
    </source>
</reference>
<sequence>MIRYIILRILQLIPVLLGISMITFLMMSLIPGDPVAMILGQHISPQTMENIRQELGLDQPLLRQYFHYLWNTLHGDFGRSYIQHQEVSQMLLEKIPVTFCLALLALTIALTLGTLLGVMSAVMKNTVWDTFTTLLVSTGVSLPSFWLGMILQLIFGVVFHSLPVSGIGGEGFDLKYYILPATALGLASMALYARLTRACLLEVLEEDYIRTAYAKGLAKHAVIIKHALRNALIPIVTQAGTDFATLMGGAVLTETIFSLPGVGFMLFNAISRRDYPVVQGVTLFLALVFVVVNLIVDILYVFLDPRIRYE</sequence>
<dbReference type="CDD" id="cd06261">
    <property type="entry name" value="TM_PBP2"/>
    <property type="match status" value="1"/>
</dbReference>
<dbReference type="STRING" id="768706.Desor_3375"/>
<evidence type="ECO:0000313" key="9">
    <source>
        <dbReference type="EMBL" id="AET68872.1"/>
    </source>
</evidence>
<feature type="transmembrane region" description="Helical" evidence="7">
    <location>
        <begin position="174"/>
        <end position="193"/>
    </location>
</feature>
<evidence type="ECO:0000256" key="2">
    <source>
        <dbReference type="ARBA" id="ARBA00022448"/>
    </source>
</evidence>
<dbReference type="HOGENOM" id="CLU_036879_0_1_9"/>
<keyword evidence="10" id="KW-1185">Reference proteome</keyword>
<dbReference type="Pfam" id="PF19300">
    <property type="entry name" value="BPD_transp_1_N"/>
    <property type="match status" value="1"/>
</dbReference>
<dbReference type="SUPFAM" id="SSF161098">
    <property type="entry name" value="MetI-like"/>
    <property type="match status" value="1"/>
</dbReference>
<keyword evidence="3" id="KW-1003">Cell membrane</keyword>
<keyword evidence="4 7" id="KW-0812">Transmembrane</keyword>
<dbReference type="PANTHER" id="PTHR43163:SF6">
    <property type="entry name" value="DIPEPTIDE TRANSPORT SYSTEM PERMEASE PROTEIN DPPB-RELATED"/>
    <property type="match status" value="1"/>
</dbReference>
<evidence type="ECO:0000256" key="6">
    <source>
        <dbReference type="ARBA" id="ARBA00023136"/>
    </source>
</evidence>
<dbReference type="OrthoDB" id="9789439at2"/>
<keyword evidence="6 7" id="KW-0472">Membrane</keyword>
<name>G7WDW5_DESOD</name>
<evidence type="ECO:0000256" key="5">
    <source>
        <dbReference type="ARBA" id="ARBA00022989"/>
    </source>
</evidence>
<dbReference type="InterPro" id="IPR000515">
    <property type="entry name" value="MetI-like"/>
</dbReference>
<keyword evidence="2 7" id="KW-0813">Transport</keyword>
<gene>
    <name evidence="9" type="ordered locus">Desor_3375</name>
</gene>
<dbReference type="InterPro" id="IPR035906">
    <property type="entry name" value="MetI-like_sf"/>
</dbReference>
<feature type="transmembrane region" description="Helical" evidence="7">
    <location>
        <begin position="251"/>
        <end position="270"/>
    </location>
</feature>
<organism evidence="9 10">
    <name type="scientific">Desulfosporosinus orientis (strain ATCC 19365 / DSM 765 / NCIMB 8382 / VKM B-1628 / Singapore I)</name>
    <name type="common">Desulfotomaculum orientis</name>
    <dbReference type="NCBI Taxonomy" id="768706"/>
    <lineage>
        <taxon>Bacteria</taxon>
        <taxon>Bacillati</taxon>
        <taxon>Bacillota</taxon>
        <taxon>Clostridia</taxon>
        <taxon>Eubacteriales</taxon>
        <taxon>Desulfitobacteriaceae</taxon>
        <taxon>Desulfosporosinus</taxon>
    </lineage>
</organism>